<organism evidence="5">
    <name type="scientific">Guillardia theta</name>
    <name type="common">Cryptophyte</name>
    <name type="synonym">Cryptomonas phi</name>
    <dbReference type="NCBI Taxonomy" id="55529"/>
    <lineage>
        <taxon>Eukaryota</taxon>
        <taxon>Cryptophyceae</taxon>
        <taxon>Pyrenomonadales</taxon>
        <taxon>Geminigeraceae</taxon>
        <taxon>Guillardia</taxon>
    </lineage>
</organism>
<dbReference type="Pfam" id="PF13516">
    <property type="entry name" value="LRR_6"/>
    <property type="match status" value="2"/>
</dbReference>
<proteinExistence type="predicted"/>
<dbReference type="PANTHER" id="PTHR24113:SF12">
    <property type="entry name" value="RAN GTPASE-ACTIVATING PROTEIN 1"/>
    <property type="match status" value="1"/>
</dbReference>
<dbReference type="GO" id="GO:0005634">
    <property type="term" value="C:nucleus"/>
    <property type="evidence" value="ECO:0007669"/>
    <property type="project" value="TreeGrafter"/>
</dbReference>
<dbReference type="Gene3D" id="3.80.10.10">
    <property type="entry name" value="Ribonuclease Inhibitor"/>
    <property type="match status" value="1"/>
</dbReference>
<name>A0A7S4H9C7_GUITH</name>
<evidence type="ECO:0000256" key="2">
    <source>
        <dbReference type="ARBA" id="ARBA00022614"/>
    </source>
</evidence>
<dbReference type="GO" id="GO:0005829">
    <property type="term" value="C:cytosol"/>
    <property type="evidence" value="ECO:0007669"/>
    <property type="project" value="TreeGrafter"/>
</dbReference>
<accession>A0A7S4H9C7</accession>
<dbReference type="AlphaFoldDB" id="A0A7S4H9C7"/>
<protein>
    <submittedName>
        <fullName evidence="5">Uncharacterized protein</fullName>
    </submittedName>
</protein>
<dbReference type="InterPro" id="IPR032675">
    <property type="entry name" value="LRR_dom_sf"/>
</dbReference>
<evidence type="ECO:0000313" key="5">
    <source>
        <dbReference type="EMBL" id="CAE2191657.1"/>
    </source>
</evidence>
<dbReference type="GO" id="GO:0005096">
    <property type="term" value="F:GTPase activator activity"/>
    <property type="evidence" value="ECO:0007669"/>
    <property type="project" value="UniProtKB-KW"/>
</dbReference>
<evidence type="ECO:0000256" key="3">
    <source>
        <dbReference type="ARBA" id="ARBA00022737"/>
    </source>
</evidence>
<dbReference type="OMA" id="LCNYNSL"/>
<feature type="region of interest" description="Disordered" evidence="4">
    <location>
        <begin position="1"/>
        <end position="23"/>
    </location>
</feature>
<sequence length="339" mass="36986">MPKKAAAKTSGKGGKGKGKDGDVQDVSFQMRKVRVEVAKFCSELRIPPELDIEKLFNTKIYDALVENSGKMIFQGDRPGRAGVQALSCILRETCPVYISIRSLFFWRTEVGDEGVASICENCLDKGKNESHNWPGFVHLELFDVKMSALGCQSLSRSLRENIPLRNLVIDHNAIGDEGATHLAEGLRGNSELSFLSMAYCHIGPAGGVVVGEEIVRCTKIKQLKLRGNRIMARGLTAISLNLGKSESLVQLDLSDNSILSDIHAVNAFCEALRTNVSLETVDFEHNVVGAEATALIAETLQMCPNIKSFKACGQGVMNELFKTTLKDSKGGKKGKKKKK</sequence>
<dbReference type="InterPro" id="IPR027038">
    <property type="entry name" value="RanGap"/>
</dbReference>
<evidence type="ECO:0000256" key="1">
    <source>
        <dbReference type="ARBA" id="ARBA00022468"/>
    </source>
</evidence>
<dbReference type="SMART" id="SM00368">
    <property type="entry name" value="LRR_RI"/>
    <property type="match status" value="4"/>
</dbReference>
<keyword evidence="3" id="KW-0677">Repeat</keyword>
<dbReference type="GO" id="GO:0031267">
    <property type="term" value="F:small GTPase binding"/>
    <property type="evidence" value="ECO:0007669"/>
    <property type="project" value="TreeGrafter"/>
</dbReference>
<dbReference type="SUPFAM" id="SSF52047">
    <property type="entry name" value="RNI-like"/>
    <property type="match status" value="1"/>
</dbReference>
<keyword evidence="1" id="KW-0343">GTPase activation</keyword>
<dbReference type="PANTHER" id="PTHR24113">
    <property type="entry name" value="RAN GTPASE-ACTIVATING PROTEIN 1"/>
    <property type="match status" value="1"/>
</dbReference>
<dbReference type="GO" id="GO:0048471">
    <property type="term" value="C:perinuclear region of cytoplasm"/>
    <property type="evidence" value="ECO:0007669"/>
    <property type="project" value="TreeGrafter"/>
</dbReference>
<evidence type="ECO:0000256" key="4">
    <source>
        <dbReference type="SAM" id="MobiDB-lite"/>
    </source>
</evidence>
<dbReference type="GO" id="GO:0006913">
    <property type="term" value="P:nucleocytoplasmic transport"/>
    <property type="evidence" value="ECO:0007669"/>
    <property type="project" value="TreeGrafter"/>
</dbReference>
<gene>
    <name evidence="5" type="ORF">GTHE00462_LOCUS968</name>
</gene>
<dbReference type="InterPro" id="IPR001611">
    <property type="entry name" value="Leu-rich_rpt"/>
</dbReference>
<keyword evidence="2" id="KW-0433">Leucine-rich repeat</keyword>
<dbReference type="EMBL" id="HBKN01001125">
    <property type="protein sequence ID" value="CAE2191657.1"/>
    <property type="molecule type" value="Transcribed_RNA"/>
</dbReference>
<reference evidence="5" key="1">
    <citation type="submission" date="2021-01" db="EMBL/GenBank/DDBJ databases">
        <authorList>
            <person name="Corre E."/>
            <person name="Pelletier E."/>
            <person name="Niang G."/>
            <person name="Scheremetjew M."/>
            <person name="Finn R."/>
            <person name="Kale V."/>
            <person name="Holt S."/>
            <person name="Cochrane G."/>
            <person name="Meng A."/>
            <person name="Brown T."/>
            <person name="Cohen L."/>
        </authorList>
    </citation>
    <scope>NUCLEOTIDE SEQUENCE</scope>
    <source>
        <strain evidence="5">CCMP 2712</strain>
    </source>
</reference>